<evidence type="ECO:0000313" key="1">
    <source>
        <dbReference type="EMBL" id="VAW96066.1"/>
    </source>
</evidence>
<sequence>MRNKVDHTTVGTHFGKPIYKNIESDGNVFQYDRVAECDNDGCPLDQLNNDEVMLKTGLIYKRAC</sequence>
<organism evidence="1">
    <name type="scientific">hydrothermal vent metagenome</name>
    <dbReference type="NCBI Taxonomy" id="652676"/>
    <lineage>
        <taxon>unclassified sequences</taxon>
        <taxon>metagenomes</taxon>
        <taxon>ecological metagenomes</taxon>
    </lineage>
</organism>
<dbReference type="EMBL" id="UOFT01000051">
    <property type="protein sequence ID" value="VAW96066.1"/>
    <property type="molecule type" value="Genomic_DNA"/>
</dbReference>
<gene>
    <name evidence="1" type="ORF">MNBD_GAMMA23-542</name>
</gene>
<name>A0A3B1ATJ5_9ZZZZ</name>
<proteinExistence type="predicted"/>
<accession>A0A3B1ATJ5</accession>
<dbReference type="AlphaFoldDB" id="A0A3B1ATJ5"/>
<protein>
    <submittedName>
        <fullName evidence="1">Uncharacterized protein</fullName>
    </submittedName>
</protein>
<reference evidence="1" key="1">
    <citation type="submission" date="2018-06" db="EMBL/GenBank/DDBJ databases">
        <authorList>
            <person name="Zhirakovskaya E."/>
        </authorList>
    </citation>
    <scope>NUCLEOTIDE SEQUENCE</scope>
</reference>